<feature type="compositionally biased region" description="Basic and acidic residues" evidence="2">
    <location>
        <begin position="86"/>
        <end position="100"/>
    </location>
</feature>
<dbReference type="Proteomes" id="UP000009168">
    <property type="component" value="Unassembled WGS sequence"/>
</dbReference>
<feature type="transmembrane region" description="Helical" evidence="3">
    <location>
        <begin position="125"/>
        <end position="144"/>
    </location>
</feature>
<keyword evidence="1" id="KW-0732">Signal</keyword>
<evidence type="ECO:0000313" key="4">
    <source>
        <dbReference type="EMBL" id="EAS01094.1"/>
    </source>
</evidence>
<feature type="transmembrane region" description="Helical" evidence="3">
    <location>
        <begin position="182"/>
        <end position="202"/>
    </location>
</feature>
<dbReference type="eggNOG" id="ENOG502S4X4">
    <property type="taxonomic scope" value="Eukaryota"/>
</dbReference>
<keyword evidence="5" id="KW-1185">Reference proteome</keyword>
<accession>I7MG49</accession>
<dbReference type="InterPro" id="IPR039331">
    <property type="entry name" value="PAPs-like"/>
</dbReference>
<organism evidence="4 5">
    <name type="scientific">Tetrahymena thermophila (strain SB210)</name>
    <dbReference type="NCBI Taxonomy" id="312017"/>
    <lineage>
        <taxon>Eukaryota</taxon>
        <taxon>Sar</taxon>
        <taxon>Alveolata</taxon>
        <taxon>Ciliophora</taxon>
        <taxon>Intramacronucleata</taxon>
        <taxon>Oligohymenophorea</taxon>
        <taxon>Hymenostomatida</taxon>
        <taxon>Tetrahymenina</taxon>
        <taxon>Tetrahymenidae</taxon>
        <taxon>Tetrahymena</taxon>
    </lineage>
</organism>
<dbReference type="AlphaFoldDB" id="I7MG49"/>
<dbReference type="SUPFAM" id="SSF56300">
    <property type="entry name" value="Metallo-dependent phosphatases"/>
    <property type="match status" value="1"/>
</dbReference>
<feature type="transmembrane region" description="Helical" evidence="3">
    <location>
        <begin position="27"/>
        <end position="46"/>
    </location>
</feature>
<dbReference type="OMA" id="ENHYHLY"/>
<dbReference type="Gene3D" id="3.60.21.10">
    <property type="match status" value="1"/>
</dbReference>
<dbReference type="OrthoDB" id="19406at2759"/>
<keyword evidence="3 4" id="KW-0812">Transmembrane</keyword>
<dbReference type="PANTHER" id="PTHR22953">
    <property type="entry name" value="ACID PHOSPHATASE RELATED"/>
    <property type="match status" value="1"/>
</dbReference>
<gene>
    <name evidence="4" type="ORF">TTHERM_00316470</name>
</gene>
<keyword evidence="3" id="KW-1133">Transmembrane helix</keyword>
<reference evidence="5" key="1">
    <citation type="journal article" date="2006" name="PLoS Biol.">
        <title>Macronuclear genome sequence of the ciliate Tetrahymena thermophila, a model eukaryote.</title>
        <authorList>
            <person name="Eisen J.A."/>
            <person name="Coyne R.S."/>
            <person name="Wu M."/>
            <person name="Wu D."/>
            <person name="Thiagarajan M."/>
            <person name="Wortman J.R."/>
            <person name="Badger J.H."/>
            <person name="Ren Q."/>
            <person name="Amedeo P."/>
            <person name="Jones K.M."/>
            <person name="Tallon L.J."/>
            <person name="Delcher A.L."/>
            <person name="Salzberg S.L."/>
            <person name="Silva J.C."/>
            <person name="Haas B.J."/>
            <person name="Majoros W.H."/>
            <person name="Farzad M."/>
            <person name="Carlton J.M."/>
            <person name="Smith R.K. Jr."/>
            <person name="Garg J."/>
            <person name="Pearlman R.E."/>
            <person name="Karrer K.M."/>
            <person name="Sun L."/>
            <person name="Manning G."/>
            <person name="Elde N.C."/>
            <person name="Turkewitz A.P."/>
            <person name="Asai D.J."/>
            <person name="Wilkes D.E."/>
            <person name="Wang Y."/>
            <person name="Cai H."/>
            <person name="Collins K."/>
            <person name="Stewart B.A."/>
            <person name="Lee S.R."/>
            <person name="Wilamowska K."/>
            <person name="Weinberg Z."/>
            <person name="Ruzzo W.L."/>
            <person name="Wloga D."/>
            <person name="Gaertig J."/>
            <person name="Frankel J."/>
            <person name="Tsao C.-C."/>
            <person name="Gorovsky M.A."/>
            <person name="Keeling P.J."/>
            <person name="Waller R.F."/>
            <person name="Patron N.J."/>
            <person name="Cherry J.M."/>
            <person name="Stover N.A."/>
            <person name="Krieger C.J."/>
            <person name="del Toro C."/>
            <person name="Ryder H.F."/>
            <person name="Williamson S.C."/>
            <person name="Barbeau R.A."/>
            <person name="Hamilton E.P."/>
            <person name="Orias E."/>
        </authorList>
    </citation>
    <scope>NUCLEOTIDE SEQUENCE [LARGE SCALE GENOMIC DNA]</scope>
    <source>
        <strain evidence="5">SB210</strain>
    </source>
</reference>
<dbReference type="HOGENOM" id="CLU_418910_0_0_1"/>
<dbReference type="GO" id="GO:0003993">
    <property type="term" value="F:acid phosphatase activity"/>
    <property type="evidence" value="ECO:0007669"/>
    <property type="project" value="InterPro"/>
</dbReference>
<keyword evidence="3" id="KW-0472">Membrane</keyword>
<dbReference type="RefSeq" id="XP_001021339.1">
    <property type="nucleotide sequence ID" value="XM_001021339.2"/>
</dbReference>
<name>I7MG49_TETTS</name>
<dbReference type="InterPro" id="IPR029052">
    <property type="entry name" value="Metallo-depent_PP-like"/>
</dbReference>
<feature type="transmembrane region" description="Helical" evidence="3">
    <location>
        <begin position="156"/>
        <end position="175"/>
    </location>
</feature>
<protein>
    <submittedName>
        <fullName evidence="4">Transmembrane protein, putative</fullName>
    </submittedName>
</protein>
<sequence length="655" mass="75862">MGIHHLTTPSWSGQGEYRLAFYEGQTYGLENTIFFLFFILIVIYMIKKLFFGDKMKPQISRESFNRLVQFQRILPIQQQTPANDEEQIKQSDDLTDERSSDSNGNDFPFYKKDFIIKKYSFCQKLFNFFILLFMWSLGACMAYLFSLSSGFGQVELGSSIICCLMMFTIILYFTYQIGIKSYFLLIFALLAVAISVFPLIFFQDICVCSNKDSGYLINDNMYLSTSFTRRISFKKACPEEELCHLYATLPENTNNSVFINIHTGIAINQIMIQLQDLEVKSDPIIQSGQINSSIDLDSNGERNTFTNLFQNLQPNRLYLIKVINQEKQSVLKVTKYKTLPTKEQIQAQQFQVNVAFGGDWSNQKYGNLLNLRLVDTQPDIILFGGNIAQDNGMKNCYHQWDIFLNNFETQIFQALDRVVPFIFSIGNRDIGLNSLKNYNLTIIDETGPLIFSWFPQNTLNNQIPPISSRPSYHYHLIGNIIIFALDSGYIMNYDGAQLEWMKNIVNQYKDYYKVALYHYPIFPACLFDDKKWDSPNSSAVGENIWIPFFDQFNFVAAIENHTKQFKRTYPIKNKTKAQGGTIYLGDGNWGSVSEDCFKSSNNQQIFEKLITTGIQHFWVARVSSDKIIYDALSKDPKYYLDKDYIQNLPQYNLKQ</sequence>
<dbReference type="InParanoid" id="I7MG49"/>
<dbReference type="EMBL" id="GG662605">
    <property type="protein sequence ID" value="EAS01094.1"/>
    <property type="molecule type" value="Genomic_DNA"/>
</dbReference>
<evidence type="ECO:0000256" key="1">
    <source>
        <dbReference type="ARBA" id="ARBA00022729"/>
    </source>
</evidence>
<feature type="region of interest" description="Disordered" evidence="2">
    <location>
        <begin position="80"/>
        <end position="102"/>
    </location>
</feature>
<proteinExistence type="predicted"/>
<dbReference type="PANTHER" id="PTHR22953:SF153">
    <property type="entry name" value="PURPLE ACID PHOSPHATASE"/>
    <property type="match status" value="1"/>
</dbReference>
<evidence type="ECO:0000256" key="2">
    <source>
        <dbReference type="SAM" id="MobiDB-lite"/>
    </source>
</evidence>
<evidence type="ECO:0000313" key="5">
    <source>
        <dbReference type="Proteomes" id="UP000009168"/>
    </source>
</evidence>
<dbReference type="GeneID" id="7829731"/>
<dbReference type="KEGG" id="tet:TTHERM_00316470"/>
<evidence type="ECO:0000256" key="3">
    <source>
        <dbReference type="SAM" id="Phobius"/>
    </source>
</evidence>